<gene>
    <name evidence="1" type="ORF">PL2TA16_00932</name>
</gene>
<accession>V4J7J1</accession>
<proteinExistence type="predicted"/>
<name>V4J7J1_PSEL2</name>
<dbReference type="AlphaFoldDB" id="V4J7J1"/>
<sequence length="72" mass="8432">MNCRQVLGVNIHLLNAGWISQASFDFSNWRHLDLLQQLTTPLEYYDRKYTVIVPFDLDSSLSICKQRLAKVF</sequence>
<dbReference type="Proteomes" id="UP000017820">
    <property type="component" value="Unassembled WGS sequence"/>
</dbReference>
<evidence type="ECO:0000313" key="1">
    <source>
        <dbReference type="EMBL" id="ESP91247.1"/>
    </source>
</evidence>
<protein>
    <submittedName>
        <fullName evidence="1">Uncharacterized protein</fullName>
    </submittedName>
</protein>
<dbReference type="EMBL" id="AUSV01000125">
    <property type="protein sequence ID" value="ESP91247.1"/>
    <property type="molecule type" value="Genomic_DNA"/>
</dbReference>
<reference evidence="1 2" key="1">
    <citation type="submission" date="2013-07" db="EMBL/GenBank/DDBJ databases">
        <title>Draft genome sequence of Pseudoalteromonas luteoviolacea 2ta16.</title>
        <authorList>
            <person name="Allen E.E."/>
            <person name="Azam F."/>
            <person name="Podell S."/>
        </authorList>
    </citation>
    <scope>NUCLEOTIDE SEQUENCE [LARGE SCALE GENOMIC DNA]</scope>
    <source>
        <strain evidence="1 2">2ta16</strain>
    </source>
</reference>
<evidence type="ECO:0000313" key="2">
    <source>
        <dbReference type="Proteomes" id="UP000017820"/>
    </source>
</evidence>
<comment type="caution">
    <text evidence="1">The sequence shown here is derived from an EMBL/GenBank/DDBJ whole genome shotgun (WGS) entry which is preliminary data.</text>
</comment>
<organism evidence="1 2">
    <name type="scientific">Pseudoalteromonas luteoviolacea (strain 2ta16)</name>
    <dbReference type="NCBI Taxonomy" id="1353533"/>
    <lineage>
        <taxon>Bacteria</taxon>
        <taxon>Pseudomonadati</taxon>
        <taxon>Pseudomonadota</taxon>
        <taxon>Gammaproteobacteria</taxon>
        <taxon>Alteromonadales</taxon>
        <taxon>Pseudoalteromonadaceae</taxon>
        <taxon>Pseudoalteromonas</taxon>
    </lineage>
</organism>